<evidence type="ECO:0000313" key="2">
    <source>
        <dbReference type="Proteomes" id="UP000321379"/>
    </source>
</evidence>
<dbReference type="Gene3D" id="3.30.450.150">
    <property type="entry name" value="Haem-degrading domain"/>
    <property type="match status" value="1"/>
</dbReference>
<gene>
    <name evidence="1" type="ORF">FVP33_04585</name>
</gene>
<protein>
    <submittedName>
        <fullName evidence="1">Heme-binding protein</fullName>
    </submittedName>
</protein>
<dbReference type="InterPro" id="IPR038084">
    <property type="entry name" value="PduO/GlcC-like_sf"/>
</dbReference>
<keyword evidence="2" id="KW-1185">Reference proteome</keyword>
<dbReference type="EMBL" id="VRMG01000005">
    <property type="protein sequence ID" value="TXN31572.1"/>
    <property type="molecule type" value="Genomic_DNA"/>
</dbReference>
<name>A0A5C8UTG0_9MICO</name>
<dbReference type="InterPro" id="IPR052517">
    <property type="entry name" value="GlcG_carb_metab_protein"/>
</dbReference>
<dbReference type="SUPFAM" id="SSF143744">
    <property type="entry name" value="GlcG-like"/>
    <property type="match status" value="1"/>
</dbReference>
<comment type="caution">
    <text evidence="1">The sequence shown here is derived from an EMBL/GenBank/DDBJ whole genome shotgun (WGS) entry which is preliminary data.</text>
</comment>
<dbReference type="PANTHER" id="PTHR34309:SF1">
    <property type="entry name" value="PROTEIN GLCG"/>
    <property type="match status" value="1"/>
</dbReference>
<dbReference type="Pfam" id="PF03928">
    <property type="entry name" value="HbpS-like"/>
    <property type="match status" value="1"/>
</dbReference>
<sequence>MTLDIAEQLITAAHRHATALEVNVSIAVVDSGGHLVAFQRMDGAEIAGPTLAVDKAYTAVAQSVSTAELAILAAPGGPLFGLHANGNGRYVIFGGGVPLHDGPVIVGGIGVSGASAAEDHDCAHAAKRLFDGQRPAQAGFDEEH</sequence>
<proteinExistence type="predicted"/>
<dbReference type="InterPro" id="IPR005624">
    <property type="entry name" value="PduO/GlcC-like"/>
</dbReference>
<dbReference type="PANTHER" id="PTHR34309">
    <property type="entry name" value="SLR1406 PROTEIN"/>
    <property type="match status" value="1"/>
</dbReference>
<dbReference type="Proteomes" id="UP000321379">
    <property type="component" value="Unassembled WGS sequence"/>
</dbReference>
<organism evidence="1 2">
    <name type="scientific">Lacisediminihabitans profunda</name>
    <dbReference type="NCBI Taxonomy" id="2594790"/>
    <lineage>
        <taxon>Bacteria</taxon>
        <taxon>Bacillati</taxon>
        <taxon>Actinomycetota</taxon>
        <taxon>Actinomycetes</taxon>
        <taxon>Micrococcales</taxon>
        <taxon>Microbacteriaceae</taxon>
        <taxon>Lacisediminihabitans</taxon>
    </lineage>
</organism>
<accession>A0A5C8UTG0</accession>
<dbReference type="AlphaFoldDB" id="A0A5C8UTG0"/>
<reference evidence="1 2" key="1">
    <citation type="submission" date="2019-08" db="EMBL/GenBank/DDBJ databases">
        <title>Bacterial whole genome sequence for Glaciihabitans sp. CHu50b-6-2.</title>
        <authorList>
            <person name="Jin L."/>
        </authorList>
    </citation>
    <scope>NUCLEOTIDE SEQUENCE [LARGE SCALE GENOMIC DNA]</scope>
    <source>
        <strain evidence="1 2">CHu50b-6-2</strain>
    </source>
</reference>
<evidence type="ECO:0000313" key="1">
    <source>
        <dbReference type="EMBL" id="TXN31572.1"/>
    </source>
</evidence>